<dbReference type="InterPro" id="IPR004841">
    <property type="entry name" value="AA-permease/SLC12A_dom"/>
</dbReference>
<dbReference type="GO" id="GO:1990573">
    <property type="term" value="P:potassium ion import across plasma membrane"/>
    <property type="evidence" value="ECO:0007669"/>
    <property type="project" value="TreeGrafter"/>
</dbReference>
<feature type="domain" description="Amino acid permease/ SLC12A" evidence="6">
    <location>
        <begin position="159"/>
        <end position="307"/>
    </location>
</feature>
<dbReference type="Pfam" id="PF00324">
    <property type="entry name" value="AA_permease"/>
    <property type="match status" value="2"/>
</dbReference>
<comment type="subcellular location">
    <subcellularLocation>
        <location evidence="1">Membrane</location>
        <topology evidence="1">Multi-pass membrane protein</topology>
    </subcellularLocation>
</comment>
<keyword evidence="10" id="KW-1185">Reference proteome</keyword>
<dbReference type="AlphaFoldDB" id="A0A814RKV7"/>
<keyword evidence="2 5" id="KW-0812">Transmembrane</keyword>
<organism evidence="8 10">
    <name type="scientific">Didymodactylos carnosus</name>
    <dbReference type="NCBI Taxonomy" id="1234261"/>
    <lineage>
        <taxon>Eukaryota</taxon>
        <taxon>Metazoa</taxon>
        <taxon>Spiralia</taxon>
        <taxon>Gnathifera</taxon>
        <taxon>Rotifera</taxon>
        <taxon>Eurotatoria</taxon>
        <taxon>Bdelloidea</taxon>
        <taxon>Philodinida</taxon>
        <taxon>Philodinidae</taxon>
        <taxon>Didymodactylos</taxon>
    </lineage>
</organism>
<evidence type="ECO:0000313" key="8">
    <source>
        <dbReference type="EMBL" id="CAF1134613.1"/>
    </source>
</evidence>
<proteinExistence type="predicted"/>
<feature type="domain" description="SLC12A transporter C-terminal" evidence="7">
    <location>
        <begin position="1049"/>
        <end position="1128"/>
    </location>
</feature>
<dbReference type="GO" id="GO:0055064">
    <property type="term" value="P:chloride ion homeostasis"/>
    <property type="evidence" value="ECO:0007669"/>
    <property type="project" value="TreeGrafter"/>
</dbReference>
<dbReference type="Pfam" id="PF03522">
    <property type="entry name" value="SLC12"/>
    <property type="match status" value="3"/>
</dbReference>
<feature type="transmembrane region" description="Helical" evidence="5">
    <location>
        <begin position="529"/>
        <end position="552"/>
    </location>
</feature>
<sequence>MDTGSEESFKSAGDVVTSISTVNSTPTVTQQGHENVSGRFKVIRIDEQSGHEASKLPSLLSSKIPSPTEGENAVKFIENANEQEKQKFEIEKSGVSIRFNNKQSKFGIEGSIEDTEGTTEKDDPTLLKNLYDYKGGTFELGRKEEMHTTTSAKLNTFFGVFLPCVQNIVGVVVFIRMYWIVGVAGVIQGLFLIGLCCLCTLLTSISMSAIATNGFVPAGGSYYMISRALGEKFGGSVGLLFYIGNGLAGGIYVLGACEILIKYICPAKCHFFGPPIENSKSAFNHYRIYGTVMLIILGVIVFLGIKIVSRIVGTFKSAISPPDLSICIIDIEPKHLLKSSVLKNNVKKYCIVNQTCTSEEDSDKNITMKNLTILCPLYKVLCHSNNLTSLQCNHLQHVKLINGIPGLKDNQLKNNLGSIYHIKGEVKNGVMGDSSIEVVATGVTSFLILVGIFFPSVTGIMAGSNRSGDLKDPSASIPLGTISAIITTSLIYFIIAILLGCTVQGILLRDKNGLSIDQQLVEAMVAWPSPYVILVGALCACFGAALQCLIGAPRLLQAVAKDGIIPMIEPFQTTYRGEPLYALFLTLGLSEFSILLGDFDVVTSLVSEFFLICYFTVNLACFLQTIVREPSWRPRFRCYHWILSLVGALLCLTIMFIASWYFALITCVLALFIYKYIEYTGATKEWGEGLRGLDYVAARVALQRLDNQRPTHTKNWRPQILAFIKCKYTTKHWSFSHEKFLDILSQLKAGKGLIMTASVLKGQFIEKREIGEQLQFYLKEQLLIHRIDGFIDVLITEQIFDGISHLIQTSGVGAFRPNTVAYGWPTSWSTWQNHEKGHDLIVKFLDTIRLAEEKKYAVILLKNIDAYPSLLEYQNGYIDIWWVIHDGGLLFLLAFLFQQHDVWKKCILRLFTVCNGKTQKPQEMKENLEKYVYQLRIHAQVNIIEMPDQEISAYTYQRTMKLEERQDLLQQLKLNMNDSKKLTPFDSQLLPDDEKHLTKSELEHKFPTVFKNYPSNDINLHYTYTPHNIQSEQDFKLKSPMEKYSPKKSSIMENAIVMKKMHSAVRLNEEMKKVSSNAVLVLINLPSLPKTTLSADYAFMEFCEALTDGLFRCMLVKGSGKEVITIFS</sequence>
<evidence type="ECO:0000259" key="6">
    <source>
        <dbReference type="Pfam" id="PF00324"/>
    </source>
</evidence>
<feature type="transmembrane region" description="Helical" evidence="5">
    <location>
        <begin position="609"/>
        <end position="627"/>
    </location>
</feature>
<comment type="caution">
    <text evidence="8">The sequence shown here is derived from an EMBL/GenBank/DDBJ whole genome shotgun (WGS) entry which is preliminary data.</text>
</comment>
<gene>
    <name evidence="8" type="ORF">GPM918_LOCUS20373</name>
    <name evidence="9" type="ORF">SRO942_LOCUS20370</name>
</gene>
<dbReference type="Proteomes" id="UP000663829">
    <property type="component" value="Unassembled WGS sequence"/>
</dbReference>
<feature type="domain" description="SLC12A transporter C-terminal" evidence="7">
    <location>
        <begin position="741"/>
        <end position="862"/>
    </location>
</feature>
<feature type="transmembrane region" description="Helical" evidence="5">
    <location>
        <begin position="438"/>
        <end position="462"/>
    </location>
</feature>
<feature type="transmembrane region" description="Helical" evidence="5">
    <location>
        <begin position="156"/>
        <end position="180"/>
    </location>
</feature>
<dbReference type="InterPro" id="IPR018491">
    <property type="entry name" value="SLC12_C"/>
</dbReference>
<evidence type="ECO:0000259" key="7">
    <source>
        <dbReference type="Pfam" id="PF03522"/>
    </source>
</evidence>
<dbReference type="EMBL" id="CAJOBC010006421">
    <property type="protein sequence ID" value="CAF3898364.1"/>
    <property type="molecule type" value="Genomic_DNA"/>
</dbReference>
<name>A0A814RKV7_9BILA</name>
<evidence type="ECO:0008006" key="11">
    <source>
        <dbReference type="Google" id="ProtNLM"/>
    </source>
</evidence>
<keyword evidence="3 5" id="KW-1133">Transmembrane helix</keyword>
<evidence type="ECO:0000313" key="10">
    <source>
        <dbReference type="Proteomes" id="UP000663829"/>
    </source>
</evidence>
<evidence type="ECO:0000256" key="2">
    <source>
        <dbReference type="ARBA" id="ARBA00022692"/>
    </source>
</evidence>
<evidence type="ECO:0000256" key="1">
    <source>
        <dbReference type="ARBA" id="ARBA00004141"/>
    </source>
</evidence>
<feature type="transmembrane region" description="Helical" evidence="5">
    <location>
        <begin position="233"/>
        <end position="254"/>
    </location>
</feature>
<evidence type="ECO:0000256" key="3">
    <source>
        <dbReference type="ARBA" id="ARBA00022989"/>
    </source>
</evidence>
<dbReference type="EMBL" id="CAJNOQ010006421">
    <property type="protein sequence ID" value="CAF1134613.1"/>
    <property type="molecule type" value="Genomic_DNA"/>
</dbReference>
<dbReference type="OrthoDB" id="2020542at2759"/>
<keyword evidence="4 5" id="KW-0472">Membrane</keyword>
<feature type="domain" description="Amino acid permease/ SLC12A" evidence="6">
    <location>
        <begin position="417"/>
        <end position="721"/>
    </location>
</feature>
<dbReference type="GO" id="GO:0006884">
    <property type="term" value="P:cell volume homeostasis"/>
    <property type="evidence" value="ECO:0007669"/>
    <property type="project" value="TreeGrafter"/>
</dbReference>
<protein>
    <recommendedName>
        <fullName evidence="11">Solute carrier family 12 member 6</fullName>
    </recommendedName>
</protein>
<feature type="domain" description="SLC12A transporter C-terminal" evidence="7">
    <location>
        <begin position="874"/>
        <end position="959"/>
    </location>
</feature>
<dbReference type="GO" id="GO:0055075">
    <property type="term" value="P:potassium ion homeostasis"/>
    <property type="evidence" value="ECO:0007669"/>
    <property type="project" value="TreeGrafter"/>
</dbReference>
<dbReference type="GO" id="GO:0015379">
    <property type="term" value="F:potassium:chloride symporter activity"/>
    <property type="evidence" value="ECO:0007669"/>
    <property type="project" value="TreeGrafter"/>
</dbReference>
<dbReference type="PANTHER" id="PTHR11827">
    <property type="entry name" value="SOLUTE CARRIER FAMILY 12, CATION COTRANSPORTERS"/>
    <property type="match status" value="1"/>
</dbReference>
<evidence type="ECO:0000256" key="5">
    <source>
        <dbReference type="SAM" id="Phobius"/>
    </source>
</evidence>
<evidence type="ECO:0000313" key="9">
    <source>
        <dbReference type="EMBL" id="CAF3898364.1"/>
    </source>
</evidence>
<feature type="transmembrane region" description="Helical" evidence="5">
    <location>
        <begin position="482"/>
        <end position="508"/>
    </location>
</feature>
<feature type="transmembrane region" description="Helical" evidence="5">
    <location>
        <begin position="639"/>
        <end position="672"/>
    </location>
</feature>
<feature type="transmembrane region" description="Helical" evidence="5">
    <location>
        <begin position="288"/>
        <end position="308"/>
    </location>
</feature>
<accession>A0A814RKV7</accession>
<dbReference type="Proteomes" id="UP000681722">
    <property type="component" value="Unassembled WGS sequence"/>
</dbReference>
<reference evidence="8" key="1">
    <citation type="submission" date="2021-02" db="EMBL/GenBank/DDBJ databases">
        <authorList>
            <person name="Nowell W R."/>
        </authorList>
    </citation>
    <scope>NUCLEOTIDE SEQUENCE</scope>
</reference>
<dbReference type="PANTHER" id="PTHR11827:SF73">
    <property type="entry name" value="KAZACHOC, ISOFORM G"/>
    <property type="match status" value="1"/>
</dbReference>
<dbReference type="GO" id="GO:0005886">
    <property type="term" value="C:plasma membrane"/>
    <property type="evidence" value="ECO:0007669"/>
    <property type="project" value="TreeGrafter"/>
</dbReference>
<feature type="transmembrane region" description="Helical" evidence="5">
    <location>
        <begin position="186"/>
        <end position="212"/>
    </location>
</feature>
<evidence type="ECO:0000256" key="4">
    <source>
        <dbReference type="ARBA" id="ARBA00023136"/>
    </source>
</evidence>
<dbReference type="Gene3D" id="1.20.1740.10">
    <property type="entry name" value="Amino acid/polyamine transporter I"/>
    <property type="match status" value="2"/>
</dbReference>
<dbReference type="InterPro" id="IPR004842">
    <property type="entry name" value="SLC12A_fam"/>
</dbReference>